<feature type="compositionally biased region" description="Pro residues" evidence="1">
    <location>
        <begin position="431"/>
        <end position="443"/>
    </location>
</feature>
<dbReference type="Proteomes" id="UP000807769">
    <property type="component" value="Unassembled WGS sequence"/>
</dbReference>
<feature type="compositionally biased region" description="Low complexity" evidence="1">
    <location>
        <begin position="231"/>
        <end position="253"/>
    </location>
</feature>
<feature type="compositionally biased region" description="Low complexity" evidence="1">
    <location>
        <begin position="323"/>
        <end position="340"/>
    </location>
</feature>
<accession>A0A9P7EGR0</accession>
<evidence type="ECO:0000313" key="3">
    <source>
        <dbReference type="Proteomes" id="UP000807769"/>
    </source>
</evidence>
<comment type="caution">
    <text evidence="2">The sequence shown here is derived from an EMBL/GenBank/DDBJ whole genome shotgun (WGS) entry which is preliminary data.</text>
</comment>
<feature type="compositionally biased region" description="Polar residues" evidence="1">
    <location>
        <begin position="491"/>
        <end position="505"/>
    </location>
</feature>
<sequence>MSGTGGFSSPQQQPQPYSPPSGGQIAPGSITYTTSTSADGTLYHNPSILQSGACKASGCDVDEIAPPDQIMMSSYQTAQGVVHGIQWVPAEATQILPTGAQPANAEFAASFNRGQLTREEERELEKWKRSEEKRKKKEEKASLKNIAKQFERDEIEIRMARERDTQVRERKRSFYGEAPPSGQAIPGTAEYGAYNSSADLDRRFGGLDIEHKQVSFATGPRKSSQSGGGTYSSPPATYSSPTGYPTTGGASPYNRAASPYRPVGNFSTSPNIRPQEFSSTYPGGPDPMARAPSPYGARAPSPYGARAPSPFGATAPTPYGARAPSPYGATAPAPYGARAPSPFGATAPTPYGARAPSPYGGPAPSPYGARAPSPYGGPAPSPYGVRAPSPMPQAPRGASPMPPGPRAPSPYARPVSRAPSPYHGQPATSTYPPPHRAPSPFVPPGQIQSVYPRGHVLEGQPIMGPRSRAPSPMPGAPAGPGFSSSPRMPNTGFTSSPRMPNTGFPSSPRVPNSGFPSSPRMPGAATGGESLQLAAPEAFSRPPNAAQPYTPFGVMRIQEMDKFYDQIPRMPLVLDTHDVYHQDWIRFMNDLALGWAGKMPIHEFSKGGVPPKRSSLVADLINLWNDSFFRARRVEVVLYKGRERRSGLHVGTLDKNLPMPELEPDLDLSDSSSSSSSLSSESDDGYYGRGADLADSKRRRREKKEEKKWRKKEKKLRKKVKERERQYALYLNYIAPRDMPVPGNYYG</sequence>
<feature type="compositionally biased region" description="Low complexity" evidence="1">
    <location>
        <begin position="669"/>
        <end position="680"/>
    </location>
</feature>
<gene>
    <name evidence="2" type="ORF">BJ212DRAFT_1478593</name>
</gene>
<organism evidence="2 3">
    <name type="scientific">Suillus subaureus</name>
    <dbReference type="NCBI Taxonomy" id="48587"/>
    <lineage>
        <taxon>Eukaryota</taxon>
        <taxon>Fungi</taxon>
        <taxon>Dikarya</taxon>
        <taxon>Basidiomycota</taxon>
        <taxon>Agaricomycotina</taxon>
        <taxon>Agaricomycetes</taxon>
        <taxon>Agaricomycetidae</taxon>
        <taxon>Boletales</taxon>
        <taxon>Suillineae</taxon>
        <taxon>Suillaceae</taxon>
        <taxon>Suillus</taxon>
    </lineage>
</organism>
<proteinExistence type="predicted"/>
<dbReference type="EMBL" id="JABBWG010000008">
    <property type="protein sequence ID" value="KAG1820486.1"/>
    <property type="molecule type" value="Genomic_DNA"/>
</dbReference>
<feature type="compositionally biased region" description="Polar residues" evidence="1">
    <location>
        <begin position="265"/>
        <end position="281"/>
    </location>
</feature>
<evidence type="ECO:0000256" key="1">
    <source>
        <dbReference type="SAM" id="MobiDB-lite"/>
    </source>
</evidence>
<feature type="region of interest" description="Disordered" evidence="1">
    <location>
        <begin position="651"/>
        <end position="717"/>
    </location>
</feature>
<name>A0A9P7EGR0_9AGAM</name>
<feature type="compositionally biased region" description="Basic and acidic residues" evidence="1">
    <location>
        <begin position="151"/>
        <end position="174"/>
    </location>
</feature>
<feature type="region of interest" description="Disordered" evidence="1">
    <location>
        <begin position="1"/>
        <end position="38"/>
    </location>
</feature>
<dbReference type="GeneID" id="64633747"/>
<evidence type="ECO:0000313" key="2">
    <source>
        <dbReference type="EMBL" id="KAG1820486.1"/>
    </source>
</evidence>
<dbReference type="AlphaFoldDB" id="A0A9P7EGR0"/>
<dbReference type="OrthoDB" id="3248421at2759"/>
<dbReference type="RefSeq" id="XP_041195757.1">
    <property type="nucleotide sequence ID" value="XM_041339731.1"/>
</dbReference>
<protein>
    <submittedName>
        <fullName evidence="2">Uncharacterized protein</fullName>
    </submittedName>
</protein>
<feature type="region of interest" description="Disordered" evidence="1">
    <location>
        <begin position="151"/>
        <end position="191"/>
    </location>
</feature>
<feature type="compositionally biased region" description="Low complexity" evidence="1">
    <location>
        <begin position="7"/>
        <end position="24"/>
    </location>
</feature>
<keyword evidence="3" id="KW-1185">Reference proteome</keyword>
<reference evidence="2" key="1">
    <citation type="journal article" date="2020" name="New Phytol.">
        <title>Comparative genomics reveals dynamic genome evolution in host specialist ectomycorrhizal fungi.</title>
        <authorList>
            <person name="Lofgren L.A."/>
            <person name="Nguyen N.H."/>
            <person name="Vilgalys R."/>
            <person name="Ruytinx J."/>
            <person name="Liao H.L."/>
            <person name="Branco S."/>
            <person name="Kuo A."/>
            <person name="LaButti K."/>
            <person name="Lipzen A."/>
            <person name="Andreopoulos W."/>
            <person name="Pangilinan J."/>
            <person name="Riley R."/>
            <person name="Hundley H."/>
            <person name="Na H."/>
            <person name="Barry K."/>
            <person name="Grigoriev I.V."/>
            <person name="Stajich J.E."/>
            <person name="Kennedy P.G."/>
        </authorList>
    </citation>
    <scope>NUCLEOTIDE SEQUENCE</scope>
    <source>
        <strain evidence="2">MN1</strain>
    </source>
</reference>
<feature type="region of interest" description="Disordered" evidence="1">
    <location>
        <begin position="211"/>
        <end position="527"/>
    </location>
</feature>